<reference evidence="1 2" key="1">
    <citation type="submission" date="2019-01" db="EMBL/GenBank/DDBJ databases">
        <title>Complete genome sequence of Pantoea phage vB_PagM_LIET2.</title>
        <authorList>
            <person name="Truncaite L."/>
            <person name="Simoliuniene M."/>
            <person name="Kazlauskas D."/>
            <person name="Meskys R."/>
            <person name="Simoliunas E."/>
        </authorList>
    </citation>
    <scope>NUCLEOTIDE SEQUENCE [LARGE SCALE GENOMIC DNA]</scope>
</reference>
<evidence type="ECO:0000313" key="2">
    <source>
        <dbReference type="Proteomes" id="UP000289486"/>
    </source>
</evidence>
<keyword evidence="2" id="KW-1185">Reference proteome</keyword>
<protein>
    <submittedName>
        <fullName evidence="1">Putative head-tail adaptor</fullName>
    </submittedName>
</protein>
<gene>
    <name evidence="1" type="ORF">LIET2_gp078</name>
</gene>
<sequence length="163" mass="17549">MNAALIAGKTPLEIFRVYAFELKTFPDDVVQPYIDLADMMFDAQCYGDFAPLFLALMAAHLMVIPGGVAASSNSSGGGPNGIKSIKEGDLQITYTDPGTSKDSSAMTFKAWLDLSRFGQLIAQLRRTMGMGHGIMTRGPAAACTADSFHFPNSMMDILTNRGR</sequence>
<organism evidence="1 2">
    <name type="scientific">Pantoea phage vB_PagM_LIET2</name>
    <dbReference type="NCBI Taxonomy" id="2508071"/>
    <lineage>
        <taxon>Viruses</taxon>
        <taxon>Duplodnaviria</taxon>
        <taxon>Heunggongvirae</taxon>
        <taxon>Uroviricota</taxon>
        <taxon>Caudoviricetes</taxon>
        <taxon>Lietduovirus</taxon>
        <taxon>Lietduovirus LIET2</taxon>
    </lineage>
</organism>
<proteinExistence type="predicted"/>
<dbReference type="Proteomes" id="UP000289486">
    <property type="component" value="Segment"/>
</dbReference>
<dbReference type="InterPro" id="IPR025127">
    <property type="entry name" value="DUF4054"/>
</dbReference>
<accession>A0A411AW88</accession>
<dbReference type="EMBL" id="MK388689">
    <property type="protein sequence ID" value="QAX92330.1"/>
    <property type="molecule type" value="Genomic_DNA"/>
</dbReference>
<dbReference type="Pfam" id="PF13262">
    <property type="entry name" value="DUF4054"/>
    <property type="match status" value="1"/>
</dbReference>
<name>A0A411AW88_9CAUD</name>
<evidence type="ECO:0000313" key="1">
    <source>
        <dbReference type="EMBL" id="QAX92330.1"/>
    </source>
</evidence>